<dbReference type="PATRIC" id="fig|33960.6.peg.161"/>
<accession>A0A166FX59</accession>
<keyword evidence="3" id="KW-1185">Reference proteome</keyword>
<feature type="domain" description="NAD-dependent epimerase/dehydratase" evidence="1">
    <location>
        <begin position="4"/>
        <end position="227"/>
    </location>
</feature>
<evidence type="ECO:0000259" key="1">
    <source>
        <dbReference type="Pfam" id="PF01370"/>
    </source>
</evidence>
<dbReference type="GO" id="GO:0005737">
    <property type="term" value="C:cytoplasm"/>
    <property type="evidence" value="ECO:0007669"/>
    <property type="project" value="TreeGrafter"/>
</dbReference>
<dbReference type="Gene3D" id="3.40.50.720">
    <property type="entry name" value="NAD(P)-binding Rossmann-like Domain"/>
    <property type="match status" value="1"/>
</dbReference>
<dbReference type="PANTHER" id="PTHR48079:SF6">
    <property type="entry name" value="NAD(P)-BINDING DOMAIN-CONTAINING PROTEIN-RELATED"/>
    <property type="match status" value="1"/>
</dbReference>
<name>A0A166FX59_SECCO</name>
<comment type="caution">
    <text evidence="2">The sequence shown here is derived from an EMBL/GenBank/DDBJ whole genome shotgun (WGS) entry which is preliminary data.</text>
</comment>
<gene>
    <name evidence="2" type="ORF">TY91_15045</name>
</gene>
<evidence type="ECO:0000313" key="3">
    <source>
        <dbReference type="Proteomes" id="UP000076480"/>
    </source>
</evidence>
<dbReference type="SUPFAM" id="SSF51735">
    <property type="entry name" value="NAD(P)-binding Rossmann-fold domains"/>
    <property type="match status" value="1"/>
</dbReference>
<dbReference type="EMBL" id="JYDC01000103">
    <property type="protein sequence ID" value="KZL35915.1"/>
    <property type="molecule type" value="Genomic_DNA"/>
</dbReference>
<organism evidence="2 3">
    <name type="scientific">Secundilactobacillus collinoides</name>
    <name type="common">Lactobacillus collinoides</name>
    <dbReference type="NCBI Taxonomy" id="33960"/>
    <lineage>
        <taxon>Bacteria</taxon>
        <taxon>Bacillati</taxon>
        <taxon>Bacillota</taxon>
        <taxon>Bacilli</taxon>
        <taxon>Lactobacillales</taxon>
        <taxon>Lactobacillaceae</taxon>
        <taxon>Secundilactobacillus</taxon>
    </lineage>
</organism>
<dbReference type="RefSeq" id="WP_063285770.1">
    <property type="nucleotide sequence ID" value="NZ_JYDC01000103.1"/>
</dbReference>
<sequence length="331" mass="36634">MSKVFVLGGTGFLGYYTIKALLTRGYQVKTMALPPLPADDLIPNEVELSLGNINDLSDTDIVHLLADCDGFMYAAGADERALPDAPALSFYYHANVLPTQRLARLARQAGVKKFVVFGSYTAEFASLWRDTYPEYQQQPYPNTRLLQEQVAFAEGEGAMDVTVLRLPYIFGTMPGRLPLWKMFVDQIRDQPVYPALKGSTSAVTVEQVAEAAVGAMVHGEHRHTYAINAYNLAYKDFYDMIVEALNQTGKTQVPIVPFEQLRPQFEQLDAQAAAAGKEHGIHITLSEQLQEEAQCTAPKVTQAVLGFKDHDVLASIKQTLAKCVQNEETVK</sequence>
<dbReference type="PANTHER" id="PTHR48079">
    <property type="entry name" value="PROTEIN YEEZ"/>
    <property type="match status" value="1"/>
</dbReference>
<dbReference type="GO" id="GO:0004029">
    <property type="term" value="F:aldehyde dehydrogenase (NAD+) activity"/>
    <property type="evidence" value="ECO:0007669"/>
    <property type="project" value="TreeGrafter"/>
</dbReference>
<dbReference type="AlphaFoldDB" id="A0A166FX59"/>
<dbReference type="InterPro" id="IPR001509">
    <property type="entry name" value="Epimerase_deHydtase"/>
</dbReference>
<dbReference type="Pfam" id="PF01370">
    <property type="entry name" value="Epimerase"/>
    <property type="match status" value="1"/>
</dbReference>
<dbReference type="OrthoDB" id="9778052at2"/>
<dbReference type="InterPro" id="IPR051783">
    <property type="entry name" value="NAD(P)-dependent_oxidoreduct"/>
</dbReference>
<proteinExistence type="predicted"/>
<evidence type="ECO:0000313" key="2">
    <source>
        <dbReference type="EMBL" id="KZL35915.1"/>
    </source>
</evidence>
<dbReference type="Proteomes" id="UP000076480">
    <property type="component" value="Unassembled WGS sequence"/>
</dbReference>
<dbReference type="InterPro" id="IPR036291">
    <property type="entry name" value="NAD(P)-bd_dom_sf"/>
</dbReference>
<protein>
    <submittedName>
        <fullName evidence="2">Epimerase</fullName>
    </submittedName>
</protein>
<reference evidence="2 3" key="1">
    <citation type="submission" date="2015-02" db="EMBL/GenBank/DDBJ databases">
        <title>Draft genome sequence of Lactobacillus collinoides CUPV2371 isolated from a natural cider, the first genome sequence of a strain of this species.</title>
        <authorList>
            <person name="Puertas A.I."/>
            <person name="Spano G."/>
            <person name="Capozzi V."/>
            <person name="Lamontanara A."/>
            <person name="Orru L."/>
            <person name="Duenas M.T."/>
        </authorList>
    </citation>
    <scope>NUCLEOTIDE SEQUENCE [LARGE SCALE GENOMIC DNA]</scope>
    <source>
        <strain evidence="2 3">237</strain>
    </source>
</reference>